<dbReference type="Gene3D" id="3.10.310.50">
    <property type="match status" value="1"/>
</dbReference>
<keyword evidence="1" id="KW-0812">Transmembrane</keyword>
<accession>A0ABV8S5D5</accession>
<keyword evidence="2" id="KW-0732">Signal</keyword>
<dbReference type="Proteomes" id="UP001595755">
    <property type="component" value="Unassembled WGS sequence"/>
</dbReference>
<reference evidence="5" key="1">
    <citation type="journal article" date="2019" name="Int. J. Syst. Evol. Microbiol.">
        <title>The Global Catalogue of Microorganisms (GCM) 10K type strain sequencing project: providing services to taxonomists for standard genome sequencing and annotation.</title>
        <authorList>
            <consortium name="The Broad Institute Genomics Platform"/>
            <consortium name="The Broad Institute Genome Sequencing Center for Infectious Disease"/>
            <person name="Wu L."/>
            <person name="Ma J."/>
        </authorList>
    </citation>
    <scope>NUCLEOTIDE SEQUENCE [LARGE SCALE GENOMIC DNA]</scope>
    <source>
        <strain evidence="5">CGMCC 4.1641</strain>
    </source>
</reference>
<feature type="transmembrane region" description="Helical" evidence="1">
    <location>
        <begin position="197"/>
        <end position="223"/>
    </location>
</feature>
<dbReference type="Pfam" id="PF04536">
    <property type="entry name" value="TPM_phosphatase"/>
    <property type="match status" value="1"/>
</dbReference>
<dbReference type="PANTHER" id="PTHR30373:SF2">
    <property type="entry name" value="UPF0603 PROTEIN YGCG"/>
    <property type="match status" value="1"/>
</dbReference>
<feature type="domain" description="TPM" evidence="3">
    <location>
        <begin position="36"/>
        <end position="159"/>
    </location>
</feature>
<evidence type="ECO:0000313" key="5">
    <source>
        <dbReference type="Proteomes" id="UP001595755"/>
    </source>
</evidence>
<protein>
    <submittedName>
        <fullName evidence="4">TPM domain-containing protein</fullName>
    </submittedName>
</protein>
<keyword evidence="1" id="KW-1133">Transmembrane helix</keyword>
<gene>
    <name evidence="4" type="ORF">ACFO1S_02200</name>
</gene>
<evidence type="ECO:0000313" key="4">
    <source>
        <dbReference type="EMBL" id="MFC4302250.1"/>
    </source>
</evidence>
<feature type="chain" id="PRO_5045298536" evidence="2">
    <location>
        <begin position="24"/>
        <end position="254"/>
    </location>
</feature>
<comment type="caution">
    <text evidence="4">The sequence shown here is derived from an EMBL/GenBank/DDBJ whole genome shotgun (WGS) entry which is preliminary data.</text>
</comment>
<evidence type="ECO:0000259" key="3">
    <source>
        <dbReference type="Pfam" id="PF04536"/>
    </source>
</evidence>
<dbReference type="PANTHER" id="PTHR30373">
    <property type="entry name" value="UPF0603 PROTEIN YGCG"/>
    <property type="match status" value="1"/>
</dbReference>
<organism evidence="4 5">
    <name type="scientific">Cohnella boryungensis</name>
    <dbReference type="NCBI Taxonomy" id="768479"/>
    <lineage>
        <taxon>Bacteria</taxon>
        <taxon>Bacillati</taxon>
        <taxon>Bacillota</taxon>
        <taxon>Bacilli</taxon>
        <taxon>Bacillales</taxon>
        <taxon>Paenibacillaceae</taxon>
        <taxon>Cohnella</taxon>
    </lineage>
</organism>
<dbReference type="EMBL" id="JBHSED010000003">
    <property type="protein sequence ID" value="MFC4302250.1"/>
    <property type="molecule type" value="Genomic_DNA"/>
</dbReference>
<proteinExistence type="predicted"/>
<feature type="signal peptide" evidence="2">
    <location>
        <begin position="1"/>
        <end position="23"/>
    </location>
</feature>
<dbReference type="InterPro" id="IPR007621">
    <property type="entry name" value="TPM_dom"/>
</dbReference>
<name>A0ABV8S5D5_9BACL</name>
<evidence type="ECO:0000256" key="2">
    <source>
        <dbReference type="SAM" id="SignalP"/>
    </source>
</evidence>
<keyword evidence="1" id="KW-0472">Membrane</keyword>
<keyword evidence="5" id="KW-1185">Reference proteome</keyword>
<evidence type="ECO:0000256" key="1">
    <source>
        <dbReference type="SAM" id="Phobius"/>
    </source>
</evidence>
<sequence>MLGPRWRRAVCVSLLLAALSAWTAGATAQSDYGVYVRDEGGVLSLTTENELYNRALWLKERTGTAQIGVVTVQSLEGQTIEEAAVDRFRKLGLGGKERNDGVLLLYSADDGRVRIEVGYGLEGRIPDGKAGAILDTYFVPDRNAGQLDIAFSRTQSAIVREVAEEYGLDASEVTSGLDPPEGGSRGLLGGVPGYVKVLLGVGLVLLIVLDFKLTGGAITFFLLNLLGRRGGSGGGGYGGGRGGGGSSGGGGASR</sequence>